<proteinExistence type="inferred from homology"/>
<reference evidence="9 10" key="1">
    <citation type="submission" date="2018-10" db="EMBL/GenBank/DDBJ databases">
        <title>Genomic Encyclopedia of Type Strains, Phase IV (KMG-IV): sequencing the most valuable type-strain genomes for metagenomic binning, comparative biology and taxonomic classification.</title>
        <authorList>
            <person name="Goeker M."/>
        </authorList>
    </citation>
    <scope>NUCLEOTIDE SEQUENCE [LARGE SCALE GENOMIC DNA]</scope>
    <source>
        <strain evidence="9 10">DSM 15521</strain>
    </source>
</reference>
<dbReference type="OrthoDB" id="4045at2"/>
<keyword evidence="6" id="KW-0813">Transport</keyword>
<keyword evidence="2" id="KW-1003">Cell membrane</keyword>
<dbReference type="PANTHER" id="PTHR30625">
    <property type="entry name" value="PROTEIN TOLQ"/>
    <property type="match status" value="1"/>
</dbReference>
<dbReference type="InterPro" id="IPR050790">
    <property type="entry name" value="ExbB/TolQ_transport"/>
</dbReference>
<evidence type="ECO:0000259" key="8">
    <source>
        <dbReference type="Pfam" id="PF01618"/>
    </source>
</evidence>
<comment type="similarity">
    <text evidence="6">Belongs to the exbB/tolQ family.</text>
</comment>
<keyword evidence="4 7" id="KW-1133">Transmembrane helix</keyword>
<evidence type="ECO:0000256" key="1">
    <source>
        <dbReference type="ARBA" id="ARBA00004651"/>
    </source>
</evidence>
<keyword evidence="10" id="KW-1185">Reference proteome</keyword>
<accession>A0A420W9N4</accession>
<keyword evidence="3 7" id="KW-0812">Transmembrane</keyword>
<feature type="transmembrane region" description="Helical" evidence="7">
    <location>
        <begin position="110"/>
        <end position="136"/>
    </location>
</feature>
<evidence type="ECO:0000256" key="3">
    <source>
        <dbReference type="ARBA" id="ARBA00022692"/>
    </source>
</evidence>
<organism evidence="9 10">
    <name type="scientific">Thermovibrio guaymasensis</name>
    <dbReference type="NCBI Taxonomy" id="240167"/>
    <lineage>
        <taxon>Bacteria</taxon>
        <taxon>Pseudomonadati</taxon>
        <taxon>Aquificota</taxon>
        <taxon>Aquificia</taxon>
        <taxon>Desulfurobacteriales</taxon>
        <taxon>Desulfurobacteriaceae</taxon>
        <taxon>Thermovibrio</taxon>
    </lineage>
</organism>
<evidence type="ECO:0000256" key="4">
    <source>
        <dbReference type="ARBA" id="ARBA00022989"/>
    </source>
</evidence>
<keyword evidence="5 7" id="KW-0472">Membrane</keyword>
<evidence type="ECO:0000256" key="5">
    <source>
        <dbReference type="ARBA" id="ARBA00023136"/>
    </source>
</evidence>
<keyword evidence="6" id="KW-0653">Protein transport</keyword>
<comment type="caution">
    <text evidence="9">The sequence shown here is derived from an EMBL/GenBank/DDBJ whole genome shotgun (WGS) entry which is preliminary data.</text>
</comment>
<feature type="transmembrane region" description="Helical" evidence="7">
    <location>
        <begin position="156"/>
        <end position="180"/>
    </location>
</feature>
<evidence type="ECO:0000313" key="9">
    <source>
        <dbReference type="EMBL" id="RKQ63982.1"/>
    </source>
</evidence>
<name>A0A420W9N4_9BACT</name>
<dbReference type="Pfam" id="PF01618">
    <property type="entry name" value="MotA_ExbB"/>
    <property type="match status" value="1"/>
</dbReference>
<gene>
    <name evidence="9" type="ORF">C7457_0872</name>
</gene>
<protein>
    <submittedName>
        <fullName evidence="9">Biopolymer transport protein ExbB</fullName>
    </submittedName>
</protein>
<dbReference type="GO" id="GO:0017038">
    <property type="term" value="P:protein import"/>
    <property type="evidence" value="ECO:0007669"/>
    <property type="project" value="TreeGrafter"/>
</dbReference>
<dbReference type="EMBL" id="RBIE01000001">
    <property type="protein sequence ID" value="RKQ63982.1"/>
    <property type="molecule type" value="Genomic_DNA"/>
</dbReference>
<dbReference type="InterPro" id="IPR002898">
    <property type="entry name" value="MotA_ExbB_proton_chnl"/>
</dbReference>
<dbReference type="PANTHER" id="PTHR30625:SF11">
    <property type="entry name" value="MOTA_TOLQ_EXBB PROTON CHANNEL DOMAIN-CONTAINING PROTEIN"/>
    <property type="match status" value="1"/>
</dbReference>
<evidence type="ECO:0000313" key="10">
    <source>
        <dbReference type="Proteomes" id="UP000280881"/>
    </source>
</evidence>
<sequence length="207" mass="22322">MVGVEILQKAGVVGYVILFLSVISVAIIIEKFLVLRLSKLLPKEDLRLIVEFLSQGNIPDAVELCKKRRSFLTEVIYEAIKNMGIPTRENFLSSFEVSAKRKLSELERGLTLLATIAAVSPLLGLLGTVIGMVKIFGVLNAGGGAIGNPQELSAGVAQALLTTIFGLVVAIPAIVMYNIFQRKLDKIATELESAGILIANNFKGLKK</sequence>
<dbReference type="RefSeq" id="WP_121170348.1">
    <property type="nucleotide sequence ID" value="NZ_RBIE01000001.1"/>
</dbReference>
<comment type="subcellular location">
    <subcellularLocation>
        <location evidence="1">Cell membrane</location>
        <topology evidence="1">Multi-pass membrane protein</topology>
    </subcellularLocation>
    <subcellularLocation>
        <location evidence="6">Membrane</location>
        <topology evidence="6">Multi-pass membrane protein</topology>
    </subcellularLocation>
</comment>
<dbReference type="GO" id="GO:0005886">
    <property type="term" value="C:plasma membrane"/>
    <property type="evidence" value="ECO:0007669"/>
    <property type="project" value="UniProtKB-SubCell"/>
</dbReference>
<feature type="domain" description="MotA/TolQ/ExbB proton channel" evidence="8">
    <location>
        <begin position="72"/>
        <end position="192"/>
    </location>
</feature>
<feature type="transmembrane region" description="Helical" evidence="7">
    <location>
        <begin position="12"/>
        <end position="34"/>
    </location>
</feature>
<evidence type="ECO:0000256" key="2">
    <source>
        <dbReference type="ARBA" id="ARBA00022475"/>
    </source>
</evidence>
<dbReference type="AlphaFoldDB" id="A0A420W9N4"/>
<evidence type="ECO:0000256" key="6">
    <source>
        <dbReference type="RuleBase" id="RU004057"/>
    </source>
</evidence>
<evidence type="ECO:0000256" key="7">
    <source>
        <dbReference type="SAM" id="Phobius"/>
    </source>
</evidence>
<dbReference type="Proteomes" id="UP000280881">
    <property type="component" value="Unassembled WGS sequence"/>
</dbReference>